<protein>
    <submittedName>
        <fullName evidence="2">Uncharacterized protein</fullName>
    </submittedName>
</protein>
<accession>A0ABS1DHM3</accession>
<organism evidence="2 3">
    <name type="scientific">Rhodovibrio sodomensis</name>
    <dbReference type="NCBI Taxonomy" id="1088"/>
    <lineage>
        <taxon>Bacteria</taxon>
        <taxon>Pseudomonadati</taxon>
        <taxon>Pseudomonadota</taxon>
        <taxon>Alphaproteobacteria</taxon>
        <taxon>Rhodospirillales</taxon>
        <taxon>Rhodovibrionaceae</taxon>
        <taxon>Rhodovibrio</taxon>
    </lineage>
</organism>
<keyword evidence="3" id="KW-1185">Reference proteome</keyword>
<gene>
    <name evidence="2" type="ORF">CKO28_18150</name>
</gene>
<dbReference type="Proteomes" id="UP001296873">
    <property type="component" value="Unassembled WGS sequence"/>
</dbReference>
<feature type="region of interest" description="Disordered" evidence="1">
    <location>
        <begin position="1"/>
        <end position="83"/>
    </location>
</feature>
<name>A0ABS1DHM3_9PROT</name>
<evidence type="ECO:0000256" key="1">
    <source>
        <dbReference type="SAM" id="MobiDB-lite"/>
    </source>
</evidence>
<reference evidence="2 3" key="1">
    <citation type="journal article" date="2020" name="Microorganisms">
        <title>Osmotic Adaptation and Compatible Solute Biosynthesis of Phototrophic Bacteria as Revealed from Genome Analyses.</title>
        <authorList>
            <person name="Imhoff J.F."/>
            <person name="Rahn T."/>
            <person name="Kunzel S."/>
            <person name="Keller A."/>
            <person name="Neulinger S.C."/>
        </authorList>
    </citation>
    <scope>NUCLEOTIDE SEQUENCE [LARGE SCALE GENOMIC DNA]</scope>
    <source>
        <strain evidence="2 3">DSM 9895</strain>
    </source>
</reference>
<evidence type="ECO:0000313" key="3">
    <source>
        <dbReference type="Proteomes" id="UP001296873"/>
    </source>
</evidence>
<evidence type="ECO:0000313" key="2">
    <source>
        <dbReference type="EMBL" id="MBK1669960.1"/>
    </source>
</evidence>
<comment type="caution">
    <text evidence="2">The sequence shown here is derived from an EMBL/GenBank/DDBJ whole genome shotgun (WGS) entry which is preliminary data.</text>
</comment>
<dbReference type="RefSeq" id="WP_200342302.1">
    <property type="nucleotide sequence ID" value="NZ_NRRL01000068.1"/>
</dbReference>
<sequence length="181" mass="18884">MPIDVQLPSGERVRVQTDDPQAAAKAARTYFEESQQAEGKRTEIAPPFDPAGENIPWHEQPATQTRPQAPPETGPENGFARDLTIGAQGTGRGLAELAGAPVDIATMALNAGAAGGEKLYEAATGEETDFGRIENPIGGSQSIRDAATAGAEAVALPLVAEDDLQGEEKCKRPLRPIGIGC</sequence>
<proteinExistence type="predicted"/>
<dbReference type="EMBL" id="NRRL01000068">
    <property type="protein sequence ID" value="MBK1669960.1"/>
    <property type="molecule type" value="Genomic_DNA"/>
</dbReference>